<organism evidence="1 2">
    <name type="scientific">Choristoneura fumiferana</name>
    <name type="common">Spruce budworm moth</name>
    <name type="synonym">Archips fumiferana</name>
    <dbReference type="NCBI Taxonomy" id="7141"/>
    <lineage>
        <taxon>Eukaryota</taxon>
        <taxon>Metazoa</taxon>
        <taxon>Ecdysozoa</taxon>
        <taxon>Arthropoda</taxon>
        <taxon>Hexapoda</taxon>
        <taxon>Insecta</taxon>
        <taxon>Pterygota</taxon>
        <taxon>Neoptera</taxon>
        <taxon>Endopterygota</taxon>
        <taxon>Lepidoptera</taxon>
        <taxon>Glossata</taxon>
        <taxon>Ditrysia</taxon>
        <taxon>Tortricoidea</taxon>
        <taxon>Tortricidae</taxon>
        <taxon>Tortricinae</taxon>
        <taxon>Choristoneura</taxon>
    </lineage>
</organism>
<sequence length="398" mass="46221">MDKGSLVLAIFKEWLREQYQAAGRLVRRERAIARKERLENDPWKDESLQIDRMFSEPYLLIYDGYLAHGVYLASGVWVSGGCRVRPAARVMRRAMRRAMMVLNSTHSIFKERLLAHAQAPARAPGRASACVNHDIIRWKWDDIQIVKNNVISGYLLSLLETAADDCQPLNAGKRILSVLNVEAPAVYEMISSIFNVLEDWQHPFFMIFGGFPAYALGYTNAYNDVDCLVPSSVNLKRVLARSGFSKTVYDDRLSIDDIEEKFEVWTNKNLKIDFILLFDVKRSFAKDRALNTIKHVHEYTYAAMCYMLQYLIKSSDSVLCMKGLFWGKGIGFDVTYGMNLIRESRRRLVEHYDHPHRCIRELGSRDRAIKYVRRWTGKHQRNVPKLEILVLIFLYHRI</sequence>
<comment type="caution">
    <text evidence="1">The sequence shown here is derived from an EMBL/GenBank/DDBJ whole genome shotgun (WGS) entry which is preliminary data.</text>
</comment>
<keyword evidence="2" id="KW-1185">Reference proteome</keyword>
<accession>A0ACC0K5J6</accession>
<evidence type="ECO:0000313" key="1">
    <source>
        <dbReference type="EMBL" id="KAI8431498.1"/>
    </source>
</evidence>
<dbReference type="Proteomes" id="UP001064048">
    <property type="component" value="Chromosome 30"/>
</dbReference>
<evidence type="ECO:0000313" key="2">
    <source>
        <dbReference type="Proteomes" id="UP001064048"/>
    </source>
</evidence>
<gene>
    <name evidence="1" type="ORF">MSG28_016000</name>
</gene>
<protein>
    <submittedName>
        <fullName evidence="1">Uncharacterized protein</fullName>
    </submittedName>
</protein>
<dbReference type="EMBL" id="CM046130">
    <property type="protein sequence ID" value="KAI8431498.1"/>
    <property type="molecule type" value="Genomic_DNA"/>
</dbReference>
<proteinExistence type="predicted"/>
<reference evidence="1 2" key="1">
    <citation type="journal article" date="2022" name="Genome Biol. Evol.">
        <title>The Spruce Budworm Genome: Reconstructing the Evolutionary History of Antifreeze Proteins.</title>
        <authorList>
            <person name="Beliveau C."/>
            <person name="Gagne P."/>
            <person name="Picq S."/>
            <person name="Vernygora O."/>
            <person name="Keeling C.I."/>
            <person name="Pinkney K."/>
            <person name="Doucet D."/>
            <person name="Wen F."/>
            <person name="Johnston J.S."/>
            <person name="Maaroufi H."/>
            <person name="Boyle B."/>
            <person name="Laroche J."/>
            <person name="Dewar K."/>
            <person name="Juretic N."/>
            <person name="Blackburn G."/>
            <person name="Nisole A."/>
            <person name="Brunet B."/>
            <person name="Brandao M."/>
            <person name="Lumley L."/>
            <person name="Duan J."/>
            <person name="Quan G."/>
            <person name="Lucarotti C.J."/>
            <person name="Roe A.D."/>
            <person name="Sperling F.A.H."/>
            <person name="Levesque R.C."/>
            <person name="Cusson M."/>
        </authorList>
    </citation>
    <scope>NUCLEOTIDE SEQUENCE [LARGE SCALE GENOMIC DNA]</scope>
    <source>
        <strain evidence="1">Glfc:IPQL:Cfum</strain>
    </source>
</reference>
<name>A0ACC0K5J6_CHOFU</name>